<dbReference type="AlphaFoldDB" id="G0S9Z4"/>
<reference evidence="2 3" key="1">
    <citation type="journal article" date="2011" name="Cell">
        <title>Insight into structure and assembly of the nuclear pore complex by utilizing the genome of a eukaryotic thermophile.</title>
        <authorList>
            <person name="Amlacher S."/>
            <person name="Sarges P."/>
            <person name="Flemming D."/>
            <person name="van Noort V."/>
            <person name="Kunze R."/>
            <person name="Devos D.P."/>
            <person name="Arumugam M."/>
            <person name="Bork P."/>
            <person name="Hurt E."/>
        </authorList>
    </citation>
    <scope>NUCLEOTIDE SEQUENCE [LARGE SCALE GENOMIC DNA]</scope>
    <source>
        <strain evidence="3">DSM 1495 / CBS 144.50 / IMI 039719</strain>
    </source>
</reference>
<dbReference type="EMBL" id="GL988043">
    <property type="protein sequence ID" value="EGS19566.1"/>
    <property type="molecule type" value="Genomic_DNA"/>
</dbReference>
<dbReference type="STRING" id="759272.G0S9Z4"/>
<dbReference type="OrthoDB" id="2367685at2759"/>
<evidence type="ECO:0000313" key="2">
    <source>
        <dbReference type="EMBL" id="EGS19566.1"/>
    </source>
</evidence>
<dbReference type="KEGG" id="cthr:CTHT_0040430"/>
<feature type="region of interest" description="Disordered" evidence="1">
    <location>
        <begin position="106"/>
        <end position="159"/>
    </location>
</feature>
<dbReference type="GeneID" id="18258081"/>
<sequence length="297" mass="33757">MQSPSLPESLPHTPQNGIPIAARRSLEDELRSLPKGWVREFDPQSQHQFFVDTNSSPVRAIWHHPYDDEAFLNSLEAEELERVKMEGLSAAVGEGTKVCVEDLIAEESDEEEGQEQTPPPSPGKGDKQRRRSSTCKLKDLLTGTSHTERQSQRAHRSALEHTLYSLHRTLRRAMSHTMITTHPFLLSRDANRTHMYLEPPGHTFPGVISTRRINPYFTEILYDREYGRKAEKSGRFFRPEGEMYGEGYGAFGCGKFAGGRWDRPEGVYRRFEGKGFGGGLGWPLKRFLRGEEVIGLE</sequence>
<dbReference type="RefSeq" id="XP_006694451.1">
    <property type="nucleotide sequence ID" value="XM_006694388.1"/>
</dbReference>
<evidence type="ECO:0000256" key="1">
    <source>
        <dbReference type="SAM" id="MobiDB-lite"/>
    </source>
</evidence>
<dbReference type="HOGENOM" id="CLU_049761_0_0_1"/>
<dbReference type="Proteomes" id="UP000008066">
    <property type="component" value="Unassembled WGS sequence"/>
</dbReference>
<keyword evidence="3" id="KW-1185">Reference proteome</keyword>
<organism evidence="3">
    <name type="scientific">Chaetomium thermophilum (strain DSM 1495 / CBS 144.50 / IMI 039719)</name>
    <name type="common">Thermochaetoides thermophila</name>
    <dbReference type="NCBI Taxonomy" id="759272"/>
    <lineage>
        <taxon>Eukaryota</taxon>
        <taxon>Fungi</taxon>
        <taxon>Dikarya</taxon>
        <taxon>Ascomycota</taxon>
        <taxon>Pezizomycotina</taxon>
        <taxon>Sordariomycetes</taxon>
        <taxon>Sordariomycetidae</taxon>
        <taxon>Sordariales</taxon>
        <taxon>Chaetomiaceae</taxon>
        <taxon>Thermochaetoides</taxon>
    </lineage>
</organism>
<dbReference type="eggNOG" id="ENOG502RXVZ">
    <property type="taxonomic scope" value="Eukaryota"/>
</dbReference>
<dbReference type="OMA" id="DANRTHM"/>
<evidence type="ECO:0000313" key="3">
    <source>
        <dbReference type="Proteomes" id="UP000008066"/>
    </source>
</evidence>
<accession>G0S9Z4</accession>
<name>G0S9Z4_CHATD</name>
<protein>
    <recommendedName>
        <fullName evidence="4">WW domain-containing protein</fullName>
    </recommendedName>
</protein>
<proteinExistence type="predicted"/>
<gene>
    <name evidence="2" type="ORF">CTHT_0040430</name>
</gene>
<evidence type="ECO:0008006" key="4">
    <source>
        <dbReference type="Google" id="ProtNLM"/>
    </source>
</evidence>